<reference evidence="2 3" key="1">
    <citation type="submission" date="2020-10" db="EMBL/GenBank/DDBJ databases">
        <title>Connecting structure to function with the recovery of over 1000 high-quality activated sludge metagenome-assembled genomes encoding full-length rRNA genes using long-read sequencing.</title>
        <authorList>
            <person name="Singleton C.M."/>
            <person name="Petriglieri F."/>
            <person name="Kristensen J.M."/>
            <person name="Kirkegaard R.H."/>
            <person name="Michaelsen T.Y."/>
            <person name="Andersen M.H."/>
            <person name="Karst S.M."/>
            <person name="Dueholm M.S."/>
            <person name="Nielsen P.H."/>
            <person name="Albertsen M."/>
        </authorList>
    </citation>
    <scope>NUCLEOTIDE SEQUENCE [LARGE SCALE GENOMIC DNA]</scope>
    <source>
        <strain evidence="2">Ribe_18-Q3-R11-54_BAT3C.373</strain>
    </source>
</reference>
<sequence length="491" mass="56471">MVFGLVYHSQAQKHYDYNWAFGYGRSVPNDTNFFGGVIMSFNDHMIHFFSQARTFDLEFQTNSYSNSKGDFLYLSNGCSLRDRYANNLKRADTIGYGDVWSINCPISNNVVQAGLFIPTDDSTINYIYLVVDTIGLRLKHKYLLSAKIYIPTDSLIYKDRLIIQDTLYHGLHAIPAIDANKWWIICPQYNVNKIWTFLYKDDGVIQKIENVIGNVNDSLSWGAGQGFFSPDGKHYALYSPNSGLQVFDFDRLSGALSNFRYFKIIYSNNVFGGCSFSPDSRFVYVCNPTEVIQIDLHESDSTKAIDTVGVFDNFFEPYPTTYLQMALGPDCRIYISTYGGNRYLHVIMYPNNKGKACQLINRGLKLPSRNSFAIPNNPHYRVDDPYPCDSTIAIHLNVGTQDQEEGVYRSSDLMIYPIPAEDLLHLQILRNHSSESEVFIYDIQGRMVLHQCYLSLNDEQTIDVSRLYSGIYFIMVRDRTGKRWMERFVKR</sequence>
<evidence type="ECO:0000313" key="2">
    <source>
        <dbReference type="EMBL" id="MBK9718326.1"/>
    </source>
</evidence>
<protein>
    <submittedName>
        <fullName evidence="2">T9SS type A sorting domain-containing protein</fullName>
    </submittedName>
</protein>
<name>A0A9D7SBE7_9BACT</name>
<dbReference type="Pfam" id="PF18962">
    <property type="entry name" value="Por_Secre_tail"/>
    <property type="match status" value="1"/>
</dbReference>
<dbReference type="Proteomes" id="UP000808349">
    <property type="component" value="Unassembled WGS sequence"/>
</dbReference>
<comment type="caution">
    <text evidence="2">The sequence shown here is derived from an EMBL/GenBank/DDBJ whole genome shotgun (WGS) entry which is preliminary data.</text>
</comment>
<dbReference type="AlphaFoldDB" id="A0A9D7SBE7"/>
<feature type="domain" description="Secretion system C-terminal sorting" evidence="1">
    <location>
        <begin position="415"/>
        <end position="484"/>
    </location>
</feature>
<organism evidence="2 3">
    <name type="scientific">Candidatus Defluviibacterium haderslevense</name>
    <dbReference type="NCBI Taxonomy" id="2981993"/>
    <lineage>
        <taxon>Bacteria</taxon>
        <taxon>Pseudomonadati</taxon>
        <taxon>Bacteroidota</taxon>
        <taxon>Saprospiria</taxon>
        <taxon>Saprospirales</taxon>
        <taxon>Saprospiraceae</taxon>
        <taxon>Candidatus Defluviibacterium</taxon>
    </lineage>
</organism>
<dbReference type="InterPro" id="IPR026444">
    <property type="entry name" value="Secre_tail"/>
</dbReference>
<evidence type="ECO:0000313" key="3">
    <source>
        <dbReference type="Proteomes" id="UP000808349"/>
    </source>
</evidence>
<accession>A0A9D7SBE7</accession>
<dbReference type="EMBL" id="JADKFW010000010">
    <property type="protein sequence ID" value="MBK9718326.1"/>
    <property type="molecule type" value="Genomic_DNA"/>
</dbReference>
<dbReference type="NCBIfam" id="TIGR04183">
    <property type="entry name" value="Por_Secre_tail"/>
    <property type="match status" value="1"/>
</dbReference>
<gene>
    <name evidence="2" type="ORF">IPO85_12610</name>
</gene>
<dbReference type="SUPFAM" id="SSF82171">
    <property type="entry name" value="DPP6 N-terminal domain-like"/>
    <property type="match status" value="1"/>
</dbReference>
<evidence type="ECO:0000259" key="1">
    <source>
        <dbReference type="Pfam" id="PF18962"/>
    </source>
</evidence>
<proteinExistence type="predicted"/>